<dbReference type="AlphaFoldDB" id="A0A927CQN9"/>
<dbReference type="Pfam" id="PF14398">
    <property type="entry name" value="ATPgrasp_YheCD"/>
    <property type="match status" value="1"/>
</dbReference>
<accession>A0A927CQN9</accession>
<sequence>MRIQRVKSKWAKTQVMQKSDYLRQFMPETRLFNRGNLQAMIETYGMVYVKPIHGTYGNGVCRVERTTAPAFGYRYQIGKKVQFFPTFEQLYQSLAVRQKRNSRHIVQKGIHLLRHQKRRFDIRVMVQKNLQDEWEATGIIGRLGHPRKIVTNYHSGGTPMAIERLMSDHTNASELAAFKTRLRKLSVAIANNLQTAYPNIKEIGVDIAVDTRLFPWVLEVNTYPDPFIFRKLSDPGIFQKMYRYAVAYGRFERKRSSRP</sequence>
<keyword evidence="2" id="KW-1185">Reference proteome</keyword>
<reference evidence="1" key="1">
    <citation type="submission" date="2020-09" db="EMBL/GenBank/DDBJ databases">
        <title>A novel bacterium of genus Paenibacillus, isolated from South China Sea.</title>
        <authorList>
            <person name="Huang H."/>
            <person name="Mo K."/>
            <person name="Hu Y."/>
        </authorList>
    </citation>
    <scope>NUCLEOTIDE SEQUENCE</scope>
    <source>
        <strain evidence="1">IB182493</strain>
    </source>
</reference>
<evidence type="ECO:0000313" key="2">
    <source>
        <dbReference type="Proteomes" id="UP000632125"/>
    </source>
</evidence>
<dbReference type="EMBL" id="JACXIY010000035">
    <property type="protein sequence ID" value="MBD2871740.1"/>
    <property type="molecule type" value="Genomic_DNA"/>
</dbReference>
<gene>
    <name evidence="1" type="ORF">IDH41_24485</name>
</gene>
<name>A0A927CQN9_9BACL</name>
<dbReference type="RefSeq" id="WP_190865820.1">
    <property type="nucleotide sequence ID" value="NZ_JACXIY010000035.1"/>
</dbReference>
<protein>
    <submittedName>
        <fullName evidence="1">YheC/YheD family protein</fullName>
    </submittedName>
</protein>
<proteinExistence type="predicted"/>
<dbReference type="InterPro" id="IPR026838">
    <property type="entry name" value="YheC/D"/>
</dbReference>
<comment type="caution">
    <text evidence="1">The sequence shown here is derived from an EMBL/GenBank/DDBJ whole genome shotgun (WGS) entry which is preliminary data.</text>
</comment>
<organism evidence="1 2">
    <name type="scientific">Paenibacillus arenilitoris</name>
    <dbReference type="NCBI Taxonomy" id="2772299"/>
    <lineage>
        <taxon>Bacteria</taxon>
        <taxon>Bacillati</taxon>
        <taxon>Bacillota</taxon>
        <taxon>Bacilli</taxon>
        <taxon>Bacillales</taxon>
        <taxon>Paenibacillaceae</taxon>
        <taxon>Paenibacillus</taxon>
    </lineage>
</organism>
<dbReference type="SUPFAM" id="SSF56059">
    <property type="entry name" value="Glutathione synthetase ATP-binding domain-like"/>
    <property type="match status" value="1"/>
</dbReference>
<dbReference type="Proteomes" id="UP000632125">
    <property type="component" value="Unassembled WGS sequence"/>
</dbReference>
<dbReference type="Gene3D" id="3.30.470.20">
    <property type="entry name" value="ATP-grasp fold, B domain"/>
    <property type="match status" value="1"/>
</dbReference>
<evidence type="ECO:0000313" key="1">
    <source>
        <dbReference type="EMBL" id="MBD2871740.1"/>
    </source>
</evidence>